<dbReference type="AlphaFoldDB" id="A0A2W5SKT2"/>
<evidence type="ECO:0000313" key="2">
    <source>
        <dbReference type="Proteomes" id="UP000248975"/>
    </source>
</evidence>
<comment type="caution">
    <text evidence="1">The sequence shown here is derived from an EMBL/GenBank/DDBJ whole genome shotgun (WGS) entry which is preliminary data.</text>
</comment>
<dbReference type="EMBL" id="QFQS01000001">
    <property type="protein sequence ID" value="PZR00235.1"/>
    <property type="molecule type" value="Genomic_DNA"/>
</dbReference>
<sequence length="119" mass="12389">MQDTDLDDLFQRMQDTAPMPSARLIARIEADALAEQNSRAAPARRPAVRQGWGSFFAGFGGRGVLAGLGCATMAGVWLGLAQPAPVATLSDTLALALGMDTGGDQVDLIPTLDTFALEG</sequence>
<gene>
    <name evidence="1" type="ORF">DI533_06500</name>
</gene>
<name>A0A2W5SKT2_CERSP</name>
<evidence type="ECO:0000313" key="1">
    <source>
        <dbReference type="EMBL" id="PZR00235.1"/>
    </source>
</evidence>
<dbReference type="Proteomes" id="UP000248975">
    <property type="component" value="Unassembled WGS sequence"/>
</dbReference>
<reference evidence="1 2" key="1">
    <citation type="submission" date="2017-08" db="EMBL/GenBank/DDBJ databases">
        <title>Infants hospitalized years apart are colonized by the same room-sourced microbial strains.</title>
        <authorList>
            <person name="Brooks B."/>
            <person name="Olm M.R."/>
            <person name="Firek B.A."/>
            <person name="Baker R."/>
            <person name="Thomas B.C."/>
            <person name="Morowitz M.J."/>
            <person name="Banfield J.F."/>
        </authorList>
    </citation>
    <scope>NUCLEOTIDE SEQUENCE [LARGE SCALE GENOMIC DNA]</scope>
    <source>
        <strain evidence="1">S2_003_000_R2_11</strain>
    </source>
</reference>
<protein>
    <submittedName>
        <fullName evidence="1">Dihydroorotate dehydrogenase</fullName>
    </submittedName>
</protein>
<proteinExistence type="predicted"/>
<accession>A0A2W5SKT2</accession>
<organism evidence="1 2">
    <name type="scientific">Cereibacter sphaeroides</name>
    <name type="common">Rhodobacter sphaeroides</name>
    <dbReference type="NCBI Taxonomy" id="1063"/>
    <lineage>
        <taxon>Bacteria</taxon>
        <taxon>Pseudomonadati</taxon>
        <taxon>Pseudomonadota</taxon>
        <taxon>Alphaproteobacteria</taxon>
        <taxon>Rhodobacterales</taxon>
        <taxon>Paracoccaceae</taxon>
        <taxon>Cereibacter</taxon>
    </lineage>
</organism>